<dbReference type="OMA" id="IKLCCIS"/>
<dbReference type="HOGENOM" id="CLU_2185770_0_0_1"/>
<evidence type="ECO:0000313" key="2">
    <source>
        <dbReference type="Proteomes" id="UP000011185"/>
    </source>
</evidence>
<dbReference type="VEuPathDB" id="MicrosporidiaDB:THOM_0001"/>
<dbReference type="EMBL" id="JH993798">
    <property type="protein sequence ID" value="ELQ76974.1"/>
    <property type="molecule type" value="Genomic_DNA"/>
</dbReference>
<organism evidence="1 2">
    <name type="scientific">Trachipleistophora hominis</name>
    <name type="common">Microsporidian parasite</name>
    <dbReference type="NCBI Taxonomy" id="72359"/>
    <lineage>
        <taxon>Eukaryota</taxon>
        <taxon>Fungi</taxon>
        <taxon>Fungi incertae sedis</taxon>
        <taxon>Microsporidia</taxon>
        <taxon>Pleistophoridae</taxon>
        <taxon>Trachipleistophora</taxon>
    </lineage>
</organism>
<dbReference type="Proteomes" id="UP000011185">
    <property type="component" value="Unassembled WGS sequence"/>
</dbReference>
<name>L7JZV8_TRAHO</name>
<dbReference type="AlphaFoldDB" id="L7JZV8"/>
<protein>
    <submittedName>
        <fullName evidence="1">Uncharacterized protein</fullName>
    </submittedName>
</protein>
<accession>L7JZV8</accession>
<sequence>MAERTSTFRSKHEALLKQFYITPSSQNVLALYQNAIDSKDDEIVEEFIKLCCISVDRTKFETCLTKIIERFVWLGLKYYDEMVGYEKARTLVEKEMERLKNVIKISNFS</sequence>
<reference evidence="1 2" key="1">
    <citation type="journal article" date="2012" name="PLoS Pathog.">
        <title>The genome of the obligate intracellular parasite Trachipleistophora hominis: new insights into microsporidian genome dynamics and reductive evolution.</title>
        <authorList>
            <person name="Heinz E."/>
            <person name="Williams T.A."/>
            <person name="Nakjang S."/>
            <person name="Noel C.J."/>
            <person name="Swan D.C."/>
            <person name="Goldberg A.V."/>
            <person name="Harris S.R."/>
            <person name="Weinmaier T."/>
            <person name="Markert S."/>
            <person name="Becher D."/>
            <person name="Bernhardt J."/>
            <person name="Dagan T."/>
            <person name="Hacker C."/>
            <person name="Lucocq J.M."/>
            <person name="Schweder T."/>
            <person name="Rattei T."/>
            <person name="Hall N."/>
            <person name="Hirt R.P."/>
            <person name="Embley T.M."/>
        </authorList>
    </citation>
    <scope>NUCLEOTIDE SEQUENCE [LARGE SCALE GENOMIC DNA]</scope>
</reference>
<gene>
    <name evidence="1" type="ORF">THOM_0001</name>
</gene>
<dbReference type="OrthoDB" id="10331048at2759"/>
<keyword evidence="2" id="KW-1185">Reference proteome</keyword>
<proteinExistence type="predicted"/>
<dbReference type="InParanoid" id="L7JZV8"/>
<evidence type="ECO:0000313" key="1">
    <source>
        <dbReference type="EMBL" id="ELQ76974.1"/>
    </source>
</evidence>